<accession>A0A9Q8WJ76</accession>
<dbReference type="RefSeq" id="XP_049147240.1">
    <property type="nucleotide sequence ID" value="XM_049290095.1"/>
</dbReference>
<keyword evidence="3" id="KW-1185">Reference proteome</keyword>
<protein>
    <submittedName>
        <fullName evidence="2">Uncharacterized protein</fullName>
    </submittedName>
</protein>
<evidence type="ECO:0000313" key="3">
    <source>
        <dbReference type="Proteomes" id="UP000830671"/>
    </source>
</evidence>
<dbReference type="Proteomes" id="UP000830671">
    <property type="component" value="Chromosome 5"/>
</dbReference>
<organism evidence="2 3">
    <name type="scientific">Colletotrichum lupini</name>
    <dbReference type="NCBI Taxonomy" id="145971"/>
    <lineage>
        <taxon>Eukaryota</taxon>
        <taxon>Fungi</taxon>
        <taxon>Dikarya</taxon>
        <taxon>Ascomycota</taxon>
        <taxon>Pezizomycotina</taxon>
        <taxon>Sordariomycetes</taxon>
        <taxon>Hypocreomycetidae</taxon>
        <taxon>Glomerellales</taxon>
        <taxon>Glomerellaceae</taxon>
        <taxon>Colletotrichum</taxon>
        <taxon>Colletotrichum acutatum species complex</taxon>
    </lineage>
</organism>
<dbReference type="GeneID" id="73345105"/>
<evidence type="ECO:0000256" key="1">
    <source>
        <dbReference type="SAM" id="MobiDB-lite"/>
    </source>
</evidence>
<sequence length="280" mass="31072">MGVSFWFFGNFSAPSFLFFLRRSYSVDLSIRQLSNILLDSLGASAVLPIYISTSAPFNLGTEYSHLPSPRCIYLTQFQGFFQITPSCESHLISSITKPPLTYITLRILALRIEALTALPYGYAAGIRIPCAISAPSFLFSLTSEPSHRSHDLYECPTERETHERREAQSDPVQSSLHNNQSSRRTFTAFGASQTVNQFLECQDQRQRHYRTGSRAISVSVSVRRQPLFSNPVIPRLKATRATPLSPSLSLVSPTLKHDPDSIVPISAVSTPAPSDLPTYG</sequence>
<gene>
    <name evidence="2" type="ORF">CLUP02_11127</name>
</gene>
<dbReference type="KEGG" id="clup:CLUP02_11127"/>
<feature type="region of interest" description="Disordered" evidence="1">
    <location>
        <begin position="147"/>
        <end position="180"/>
    </location>
</feature>
<evidence type="ECO:0000313" key="2">
    <source>
        <dbReference type="EMBL" id="UQC85628.1"/>
    </source>
</evidence>
<reference evidence="2" key="1">
    <citation type="journal article" date="2021" name="Mol. Plant Microbe Interact.">
        <title>Complete Genome Sequence of the Plant-Pathogenic Fungus Colletotrichum lupini.</title>
        <authorList>
            <person name="Baroncelli R."/>
            <person name="Pensec F."/>
            <person name="Da Lio D."/>
            <person name="Boufleur T."/>
            <person name="Vicente I."/>
            <person name="Sarrocco S."/>
            <person name="Picot A."/>
            <person name="Baraldi E."/>
            <person name="Sukno S."/>
            <person name="Thon M."/>
            <person name="Le Floch G."/>
        </authorList>
    </citation>
    <scope>NUCLEOTIDE SEQUENCE</scope>
    <source>
        <strain evidence="2">IMI 504893</strain>
    </source>
</reference>
<feature type="compositionally biased region" description="Polar residues" evidence="1">
    <location>
        <begin position="170"/>
        <end position="180"/>
    </location>
</feature>
<name>A0A9Q8WJ76_9PEZI</name>
<dbReference type="EMBL" id="CP019477">
    <property type="protein sequence ID" value="UQC85628.1"/>
    <property type="molecule type" value="Genomic_DNA"/>
</dbReference>
<proteinExistence type="predicted"/>
<feature type="region of interest" description="Disordered" evidence="1">
    <location>
        <begin position="259"/>
        <end position="280"/>
    </location>
</feature>
<feature type="compositionally biased region" description="Basic and acidic residues" evidence="1">
    <location>
        <begin position="147"/>
        <end position="168"/>
    </location>
</feature>
<dbReference type="AlphaFoldDB" id="A0A9Q8WJ76"/>